<gene>
    <name evidence="1" type="ORF">J2Y00_002250</name>
</gene>
<comment type="caution">
    <text evidence="1">The sequence shown here is derived from an EMBL/GenBank/DDBJ whole genome shotgun (WGS) entry which is preliminary data.</text>
</comment>
<sequence length="111" mass="11956">MLDALLAACRAAGLALPQVERPLLFPPGRTVTPSDCGPICPEDRRTFPVPSWTAVISGRDVKVKVRSQGTVVTVAWGRVKGAQLHLNVDRDAYGRAERVACERHTHAAGDT</sequence>
<dbReference type="AlphaFoldDB" id="A0AAE3XFA3"/>
<name>A0AAE3XFA3_9DEIO</name>
<organism evidence="1 2">
    <name type="scientific">Deinococcus soli</name>
    <name type="common">ex Cha et al. 2016</name>
    <dbReference type="NCBI Taxonomy" id="1309411"/>
    <lineage>
        <taxon>Bacteria</taxon>
        <taxon>Thermotogati</taxon>
        <taxon>Deinococcota</taxon>
        <taxon>Deinococci</taxon>
        <taxon>Deinococcales</taxon>
        <taxon>Deinococcaceae</taxon>
        <taxon>Deinococcus</taxon>
    </lineage>
</organism>
<dbReference type="RefSeq" id="WP_309853123.1">
    <property type="nucleotide sequence ID" value="NZ_JAVDQJ010000004.1"/>
</dbReference>
<evidence type="ECO:0000313" key="2">
    <source>
        <dbReference type="Proteomes" id="UP001185331"/>
    </source>
</evidence>
<dbReference type="Proteomes" id="UP001185331">
    <property type="component" value="Unassembled WGS sequence"/>
</dbReference>
<evidence type="ECO:0000313" key="1">
    <source>
        <dbReference type="EMBL" id="MDR6218653.1"/>
    </source>
</evidence>
<dbReference type="EMBL" id="JAVDQK010000005">
    <property type="protein sequence ID" value="MDR6218653.1"/>
    <property type="molecule type" value="Genomic_DNA"/>
</dbReference>
<proteinExistence type="predicted"/>
<accession>A0AAE3XFA3</accession>
<reference evidence="1" key="1">
    <citation type="submission" date="2023-07" db="EMBL/GenBank/DDBJ databases">
        <title>Sorghum-associated microbial communities from plants grown in Nebraska, USA.</title>
        <authorList>
            <person name="Schachtman D."/>
        </authorList>
    </citation>
    <scope>NUCLEOTIDE SEQUENCE</scope>
    <source>
        <strain evidence="1">BE330</strain>
    </source>
</reference>
<protein>
    <submittedName>
        <fullName evidence="1">Uncharacterized protein</fullName>
    </submittedName>
</protein>